<dbReference type="InterPro" id="IPR013783">
    <property type="entry name" value="Ig-like_fold"/>
</dbReference>
<evidence type="ECO:0000256" key="2">
    <source>
        <dbReference type="ARBA" id="ARBA00022448"/>
    </source>
</evidence>
<evidence type="ECO:0000256" key="4">
    <source>
        <dbReference type="ARBA" id="ARBA00022989"/>
    </source>
</evidence>
<keyword evidence="3 8" id="KW-0812">Transmembrane</keyword>
<name>A0ABD2HVQ3_9BILA</name>
<dbReference type="GO" id="GO:0034220">
    <property type="term" value="P:monoatomic ion transmembrane transport"/>
    <property type="evidence" value="ECO:0007669"/>
    <property type="project" value="UniProtKB-KW"/>
</dbReference>
<dbReference type="Proteomes" id="UP001620626">
    <property type="component" value="Unassembled WGS sequence"/>
</dbReference>
<dbReference type="Gene3D" id="1.10.287.70">
    <property type="match status" value="1"/>
</dbReference>
<evidence type="ECO:0000313" key="12">
    <source>
        <dbReference type="EMBL" id="KAL3071016.1"/>
    </source>
</evidence>
<evidence type="ECO:0000256" key="7">
    <source>
        <dbReference type="ARBA" id="ARBA00023303"/>
    </source>
</evidence>
<dbReference type="Gene3D" id="2.60.40.10">
    <property type="entry name" value="Immunoglobulins"/>
    <property type="match status" value="1"/>
</dbReference>
<dbReference type="PRINTS" id="PR01333">
    <property type="entry name" value="2POREKCHANEL"/>
</dbReference>
<accession>A0ABD2HVQ3</accession>
<feature type="transmembrane region" description="Helical" evidence="10">
    <location>
        <begin position="263"/>
        <end position="284"/>
    </location>
</feature>
<keyword evidence="4 10" id="KW-1133">Transmembrane helix</keyword>
<dbReference type="InterPro" id="IPR003280">
    <property type="entry name" value="2pore_dom_K_chnl"/>
</dbReference>
<dbReference type="PANTHER" id="PTHR11003:SF73">
    <property type="entry name" value="FIBRONECTIN TYPE-III DOMAIN-CONTAINING PROTEIN"/>
    <property type="match status" value="1"/>
</dbReference>
<feature type="transmembrane region" description="Helical" evidence="10">
    <location>
        <begin position="291"/>
        <end position="311"/>
    </location>
</feature>
<gene>
    <name evidence="12" type="ORF">niasHT_037175</name>
</gene>
<evidence type="ECO:0000256" key="8">
    <source>
        <dbReference type="RuleBase" id="RU003857"/>
    </source>
</evidence>
<dbReference type="InterPro" id="IPR003961">
    <property type="entry name" value="FN3_dom"/>
</dbReference>
<feature type="compositionally biased region" description="Polar residues" evidence="9">
    <location>
        <begin position="632"/>
        <end position="645"/>
    </location>
</feature>
<keyword evidence="13" id="KW-1185">Reference proteome</keyword>
<evidence type="ECO:0000256" key="5">
    <source>
        <dbReference type="ARBA" id="ARBA00023065"/>
    </source>
</evidence>
<sequence>MCGISPKDLCKWSEALPVHIGFTKQLVFRVALPHITLLLISIFYALFGCVVLSAFDYNGFADGHRWENRTKLFENNLKTLKKHFVSTVINGANTTTLGPSEFNKQFKFFASNLYHIYEQQQFLNDRSPNLKWNLFFSTTWLASIGYGKNAPRTIGRRIFCMFYLTFGIPLYLVTLADLAKFCTEAINRFYTECIQIHFKFRQSYRRRNAVNICKSESDDVILVQPIERRKISKQIRKSLLQKNEHEMAEFLWKYLEKTQFVEVPFALVYLLLLGYIIFASYIVAYMENWSIWDGIYFIIMSVLTIGFGDIVPKNPNFILIILFVIIIGLIVTTTFIDMVGAYYIDRLHFVGRRMDIDDPLEWLKAVQQRRIEAMKREAMRHLFETVTAMWHFRVLAPPRPPLADQSSYSPSTEQRAIENLPPPRGIAAFHVTADSVTLKWEPPLKILLTGQKFWYTLSIKPRTPQKLNTLKVIDFIRQNRYVIHGLNSMTATITWNSPKKNHGPEQYFLLFAQEPAPQFQYWRRFEIGKSKRFTLTDLSPDTRYVVCVFAAHNFGFAAMSRTLRFKTRSWWFQDDVLPTLPSKGSIFLAPPAQHNLLLLSAAHATKARRPSLREPTICEGNDDDDHADTSTHKSSLQSGEYQDTT</sequence>
<evidence type="ECO:0000256" key="6">
    <source>
        <dbReference type="ARBA" id="ARBA00023136"/>
    </source>
</evidence>
<evidence type="ECO:0000256" key="10">
    <source>
        <dbReference type="SAM" id="Phobius"/>
    </source>
</evidence>
<feature type="region of interest" description="Disordered" evidence="9">
    <location>
        <begin position="610"/>
        <end position="645"/>
    </location>
</feature>
<dbReference type="SUPFAM" id="SSF49265">
    <property type="entry name" value="Fibronectin type III"/>
    <property type="match status" value="2"/>
</dbReference>
<keyword evidence="2 8" id="KW-0813">Transport</keyword>
<keyword evidence="7 8" id="KW-0407">Ion channel</keyword>
<dbReference type="PROSITE" id="PS50853">
    <property type="entry name" value="FN3"/>
    <property type="match status" value="1"/>
</dbReference>
<comment type="similarity">
    <text evidence="8">Belongs to the two pore domain potassium channel (TC 1.A.1.8) family.</text>
</comment>
<protein>
    <recommendedName>
        <fullName evidence="11">Fibronectin type-III domain-containing protein</fullName>
    </recommendedName>
</protein>
<dbReference type="Pfam" id="PF07885">
    <property type="entry name" value="Ion_trans_2"/>
    <property type="match status" value="2"/>
</dbReference>
<dbReference type="AlphaFoldDB" id="A0ABD2HVQ3"/>
<dbReference type="Pfam" id="PF00041">
    <property type="entry name" value="fn3"/>
    <property type="match status" value="1"/>
</dbReference>
<keyword evidence="5 8" id="KW-0406">Ion transport</keyword>
<feature type="domain" description="Fibronectin type-III" evidence="11">
    <location>
        <begin position="476"/>
        <end position="570"/>
    </location>
</feature>
<feature type="transmembrane region" description="Helical" evidence="10">
    <location>
        <begin position="317"/>
        <end position="344"/>
    </location>
</feature>
<comment type="caution">
    <text evidence="12">The sequence shown here is derived from an EMBL/GenBank/DDBJ whole genome shotgun (WGS) entry which is preliminary data.</text>
</comment>
<dbReference type="CDD" id="cd00063">
    <property type="entry name" value="FN3"/>
    <property type="match status" value="1"/>
</dbReference>
<dbReference type="SMART" id="SM00060">
    <property type="entry name" value="FN3"/>
    <property type="match status" value="1"/>
</dbReference>
<evidence type="ECO:0000256" key="3">
    <source>
        <dbReference type="ARBA" id="ARBA00022692"/>
    </source>
</evidence>
<organism evidence="12 13">
    <name type="scientific">Heterodera trifolii</name>
    <dbReference type="NCBI Taxonomy" id="157864"/>
    <lineage>
        <taxon>Eukaryota</taxon>
        <taxon>Metazoa</taxon>
        <taxon>Ecdysozoa</taxon>
        <taxon>Nematoda</taxon>
        <taxon>Chromadorea</taxon>
        <taxon>Rhabditida</taxon>
        <taxon>Tylenchina</taxon>
        <taxon>Tylenchomorpha</taxon>
        <taxon>Tylenchoidea</taxon>
        <taxon>Heteroderidae</taxon>
        <taxon>Heteroderinae</taxon>
        <taxon>Heterodera</taxon>
    </lineage>
</organism>
<evidence type="ECO:0000256" key="1">
    <source>
        <dbReference type="ARBA" id="ARBA00004141"/>
    </source>
</evidence>
<evidence type="ECO:0000256" key="9">
    <source>
        <dbReference type="SAM" id="MobiDB-lite"/>
    </source>
</evidence>
<proteinExistence type="inferred from homology"/>
<feature type="transmembrane region" description="Helical" evidence="10">
    <location>
        <begin position="158"/>
        <end position="179"/>
    </location>
</feature>
<dbReference type="SUPFAM" id="SSF81324">
    <property type="entry name" value="Voltage-gated potassium channels"/>
    <property type="match status" value="2"/>
</dbReference>
<evidence type="ECO:0000313" key="13">
    <source>
        <dbReference type="Proteomes" id="UP001620626"/>
    </source>
</evidence>
<dbReference type="GO" id="GO:0016020">
    <property type="term" value="C:membrane"/>
    <property type="evidence" value="ECO:0007669"/>
    <property type="project" value="UniProtKB-SubCell"/>
</dbReference>
<comment type="subcellular location">
    <subcellularLocation>
        <location evidence="1">Membrane</location>
        <topology evidence="1">Multi-pass membrane protein</topology>
    </subcellularLocation>
</comment>
<feature type="transmembrane region" description="Helical" evidence="10">
    <location>
        <begin position="35"/>
        <end position="55"/>
    </location>
</feature>
<dbReference type="InterPro" id="IPR036116">
    <property type="entry name" value="FN3_sf"/>
</dbReference>
<dbReference type="InterPro" id="IPR013099">
    <property type="entry name" value="K_chnl_dom"/>
</dbReference>
<keyword evidence="6 10" id="KW-0472">Membrane</keyword>
<dbReference type="EMBL" id="JBICBT010001370">
    <property type="protein sequence ID" value="KAL3071016.1"/>
    <property type="molecule type" value="Genomic_DNA"/>
</dbReference>
<reference evidence="12 13" key="1">
    <citation type="submission" date="2024-10" db="EMBL/GenBank/DDBJ databases">
        <authorList>
            <person name="Kim D."/>
        </authorList>
    </citation>
    <scope>NUCLEOTIDE SEQUENCE [LARGE SCALE GENOMIC DNA]</scope>
    <source>
        <strain evidence="12">BH-2024</strain>
    </source>
</reference>
<dbReference type="PANTHER" id="PTHR11003">
    <property type="entry name" value="POTASSIUM CHANNEL, SUBFAMILY K"/>
    <property type="match status" value="1"/>
</dbReference>
<evidence type="ECO:0000259" key="11">
    <source>
        <dbReference type="PROSITE" id="PS50853"/>
    </source>
</evidence>